<feature type="region of interest" description="Disordered" evidence="1">
    <location>
        <begin position="1"/>
        <end position="25"/>
    </location>
</feature>
<organism evidence="2">
    <name type="scientific">Anguilla anguilla</name>
    <name type="common">European freshwater eel</name>
    <name type="synonym">Muraena anguilla</name>
    <dbReference type="NCBI Taxonomy" id="7936"/>
    <lineage>
        <taxon>Eukaryota</taxon>
        <taxon>Metazoa</taxon>
        <taxon>Chordata</taxon>
        <taxon>Craniata</taxon>
        <taxon>Vertebrata</taxon>
        <taxon>Euteleostomi</taxon>
        <taxon>Actinopterygii</taxon>
        <taxon>Neopterygii</taxon>
        <taxon>Teleostei</taxon>
        <taxon>Anguilliformes</taxon>
        <taxon>Anguillidae</taxon>
        <taxon>Anguilla</taxon>
    </lineage>
</organism>
<name>A0A0E9V6N3_ANGAN</name>
<reference evidence="2" key="2">
    <citation type="journal article" date="2015" name="Fish Shellfish Immunol.">
        <title>Early steps in the European eel (Anguilla anguilla)-Vibrio vulnificus interaction in the gills: Role of the RtxA13 toxin.</title>
        <authorList>
            <person name="Callol A."/>
            <person name="Pajuelo D."/>
            <person name="Ebbesson L."/>
            <person name="Teles M."/>
            <person name="MacKenzie S."/>
            <person name="Amaro C."/>
        </authorList>
    </citation>
    <scope>NUCLEOTIDE SEQUENCE</scope>
</reference>
<evidence type="ECO:0000313" key="2">
    <source>
        <dbReference type="EMBL" id="JAH72888.1"/>
    </source>
</evidence>
<evidence type="ECO:0000256" key="1">
    <source>
        <dbReference type="SAM" id="MobiDB-lite"/>
    </source>
</evidence>
<protein>
    <submittedName>
        <fullName evidence="2">Uncharacterized protein</fullName>
    </submittedName>
</protein>
<dbReference type="EMBL" id="GBXM01035689">
    <property type="protein sequence ID" value="JAH72888.1"/>
    <property type="molecule type" value="Transcribed_RNA"/>
</dbReference>
<dbReference type="AlphaFoldDB" id="A0A0E9V6N3"/>
<feature type="compositionally biased region" description="Basic residues" evidence="1">
    <location>
        <begin position="1"/>
        <end position="14"/>
    </location>
</feature>
<proteinExistence type="predicted"/>
<accession>A0A0E9V6N3</accession>
<reference evidence="2" key="1">
    <citation type="submission" date="2014-11" db="EMBL/GenBank/DDBJ databases">
        <authorList>
            <person name="Amaro Gonzalez C."/>
        </authorList>
    </citation>
    <scope>NUCLEOTIDE SEQUENCE</scope>
</reference>
<sequence>MGVLKVRWRSRKPLSVKGPMEASKA</sequence>